<dbReference type="Proteomes" id="UP000224634">
    <property type="component" value="Unassembled WGS sequence"/>
</dbReference>
<dbReference type="EMBL" id="PDNA01000010">
    <property type="protein sequence ID" value="PGH27025.1"/>
    <property type="molecule type" value="Genomic_DNA"/>
</dbReference>
<evidence type="ECO:0000313" key="2">
    <source>
        <dbReference type="EMBL" id="PGH27025.1"/>
    </source>
</evidence>
<feature type="region of interest" description="Disordered" evidence="1">
    <location>
        <begin position="165"/>
        <end position="231"/>
    </location>
</feature>
<dbReference type="Pfam" id="PF05234">
    <property type="entry name" value="UAF_Rrn10"/>
    <property type="match status" value="1"/>
</dbReference>
<evidence type="ECO:0000313" key="3">
    <source>
        <dbReference type="Proteomes" id="UP000224634"/>
    </source>
</evidence>
<reference evidence="2 3" key="1">
    <citation type="submission" date="2017-10" db="EMBL/GenBank/DDBJ databases">
        <title>Comparative genomics in systemic dimorphic fungi from Ajellomycetaceae.</title>
        <authorList>
            <person name="Munoz J.F."/>
            <person name="Mcewen J.G."/>
            <person name="Clay O.K."/>
            <person name="Cuomo C.A."/>
        </authorList>
    </citation>
    <scope>NUCLEOTIDE SEQUENCE [LARGE SCALE GENOMIC DNA]</scope>
    <source>
        <strain evidence="2 3">UAMH7299</strain>
    </source>
</reference>
<comment type="caution">
    <text evidence="2">The sequence shown here is derived from an EMBL/GenBank/DDBJ whole genome shotgun (WGS) entry which is preliminary data.</text>
</comment>
<keyword evidence="3" id="KW-1185">Reference proteome</keyword>
<dbReference type="PANTHER" id="PTHR28054:SF1">
    <property type="entry name" value="RNA POLYMERASE I-SPECIFIC TRANSCRIPTION INITIATION FACTOR RRN10"/>
    <property type="match status" value="1"/>
</dbReference>
<feature type="compositionally biased region" description="Basic residues" evidence="1">
    <location>
        <begin position="207"/>
        <end position="216"/>
    </location>
</feature>
<proteinExistence type="predicted"/>
<dbReference type="AlphaFoldDB" id="A0A2B7Z0A3"/>
<protein>
    <submittedName>
        <fullName evidence="2">Uncharacterized protein</fullName>
    </submittedName>
</protein>
<dbReference type="GO" id="GO:0006360">
    <property type="term" value="P:transcription by RNA polymerase I"/>
    <property type="evidence" value="ECO:0007669"/>
    <property type="project" value="InterPro"/>
</dbReference>
<gene>
    <name evidence="2" type="ORF">AJ80_01210</name>
</gene>
<evidence type="ECO:0000256" key="1">
    <source>
        <dbReference type="SAM" id="MobiDB-lite"/>
    </source>
</evidence>
<accession>A0A2B7Z0A3</accession>
<name>A0A2B7Z0A3_POLH7</name>
<organism evidence="2 3">
    <name type="scientific">Polytolypa hystricis (strain UAMH7299)</name>
    <dbReference type="NCBI Taxonomy" id="1447883"/>
    <lineage>
        <taxon>Eukaryota</taxon>
        <taxon>Fungi</taxon>
        <taxon>Dikarya</taxon>
        <taxon>Ascomycota</taxon>
        <taxon>Pezizomycotina</taxon>
        <taxon>Eurotiomycetes</taxon>
        <taxon>Eurotiomycetidae</taxon>
        <taxon>Onygenales</taxon>
        <taxon>Onygenales incertae sedis</taxon>
        <taxon>Polytolypa</taxon>
    </lineage>
</organism>
<dbReference type="OrthoDB" id="2565191at2759"/>
<sequence>MSCNAADKTFEEEVLLTEESGRSDQRKRHANVYDAVAGRVSSRGFRLHDSLNPDDEAPTVSNSIAVPPEEALFRQLNAPVRYIENDFYFANENLLSENRLPDSDMLKAIHTYASDFYANSTMNQGCTDWRSMDETALIALGILLEEAANEALGETGDMVFVEGEEISDNEGGAARSRPTAPRSWRGKRARTVSSSGLGGDEEEPVRRLRRRKKRCRVEKVDQHTTASEGET</sequence>
<dbReference type="PANTHER" id="PTHR28054">
    <property type="entry name" value="RNA POLYMERASE I-SPECIFIC TRANSCRIPTION INITIATION FACTOR RRN10"/>
    <property type="match status" value="1"/>
</dbReference>
<dbReference type="InterPro" id="IPR022793">
    <property type="entry name" value="Rrn10"/>
</dbReference>
<dbReference type="STRING" id="1447883.A0A2B7Z0A3"/>